<keyword evidence="3" id="KW-1185">Reference proteome</keyword>
<name>A0A8S1KEJ1_PARPR</name>
<evidence type="ECO:0000313" key="3">
    <source>
        <dbReference type="Proteomes" id="UP000688137"/>
    </source>
</evidence>
<dbReference type="EMBL" id="CAJJDM010000016">
    <property type="protein sequence ID" value="CAD8052733.1"/>
    <property type="molecule type" value="Genomic_DNA"/>
</dbReference>
<accession>A0A8S1KEJ1</accession>
<sequence length="519" mass="61095">MILNKLKQQNFWYINNNLRIKNQILLIQIVSSILVFILLASSILVGQLIVKKTIEESSEKIFFKQTLQQLNSVWIHKANLQYLINSASQQIQIVKSLNKFIQKTNYSTVIPYQCLNQPNTNDSFCYSSSFCFGLFGDDFNQTHIDQLKYVFAVTSTLTQFRTAIENSQALYFSHANQAQFYTISQGFYFNSGFMPHSRPWYLYHLNQTKNVSNNLDIIVYGNPYEIFSGGIRIAMTSTLININNTFEGIIARDIDFNQTSAFKLVDSETTLIVINCQGKIIYSKLYDQLQQSIYSIFDEIYTGFNITDFEQIMNYHNNKNYSNSCNMILEQNNVLCRYNSKLEDFCIIQTAQIKNTPYILLLFKNSKNIKMIQQQQFRFINNEQREITQQNIIMYLLLTLVVLIIAQFISIIILKQLNLLISYTKYNIYDNWMYNLSFRGLFKQKYMIQSQEITNLYFSVVGLVHNIRPSRKNQQCLQEEDKQFPILRRKKITQKIKELISLIEKKNKEGLELYRFKTF</sequence>
<proteinExistence type="predicted"/>
<gene>
    <name evidence="2" type="ORF">PPRIM_AZ9-3.1.T0190342</name>
</gene>
<comment type="caution">
    <text evidence="2">The sequence shown here is derived from an EMBL/GenBank/DDBJ whole genome shotgun (WGS) entry which is preliminary data.</text>
</comment>
<dbReference type="Proteomes" id="UP000688137">
    <property type="component" value="Unassembled WGS sequence"/>
</dbReference>
<dbReference type="AlphaFoldDB" id="A0A8S1KEJ1"/>
<protein>
    <submittedName>
        <fullName evidence="2">Uncharacterized protein</fullName>
    </submittedName>
</protein>
<reference evidence="2" key="1">
    <citation type="submission" date="2021-01" db="EMBL/GenBank/DDBJ databases">
        <authorList>
            <consortium name="Genoscope - CEA"/>
            <person name="William W."/>
        </authorList>
    </citation>
    <scope>NUCLEOTIDE SEQUENCE</scope>
</reference>
<organism evidence="2 3">
    <name type="scientific">Paramecium primaurelia</name>
    <dbReference type="NCBI Taxonomy" id="5886"/>
    <lineage>
        <taxon>Eukaryota</taxon>
        <taxon>Sar</taxon>
        <taxon>Alveolata</taxon>
        <taxon>Ciliophora</taxon>
        <taxon>Intramacronucleata</taxon>
        <taxon>Oligohymenophorea</taxon>
        <taxon>Peniculida</taxon>
        <taxon>Parameciidae</taxon>
        <taxon>Paramecium</taxon>
    </lineage>
</organism>
<evidence type="ECO:0000256" key="1">
    <source>
        <dbReference type="SAM" id="Phobius"/>
    </source>
</evidence>
<keyword evidence="1" id="KW-0472">Membrane</keyword>
<evidence type="ECO:0000313" key="2">
    <source>
        <dbReference type="EMBL" id="CAD8052733.1"/>
    </source>
</evidence>
<keyword evidence="1" id="KW-0812">Transmembrane</keyword>
<feature type="transmembrane region" description="Helical" evidence="1">
    <location>
        <begin position="24"/>
        <end position="50"/>
    </location>
</feature>
<keyword evidence="1" id="KW-1133">Transmembrane helix</keyword>
<feature type="transmembrane region" description="Helical" evidence="1">
    <location>
        <begin position="392"/>
        <end position="414"/>
    </location>
</feature>